<dbReference type="EMBL" id="AJYQ02000117">
    <property type="protein sequence ID" value="OEE32155.1"/>
    <property type="molecule type" value="Genomic_DNA"/>
</dbReference>
<proteinExistence type="predicted"/>
<reference evidence="2 3" key="1">
    <citation type="journal article" date="2012" name="Science">
        <title>Ecological populations of bacteria act as socially cohesive units of antibiotic production and resistance.</title>
        <authorList>
            <person name="Cordero O.X."/>
            <person name="Wildschutte H."/>
            <person name="Kirkup B."/>
            <person name="Proehl S."/>
            <person name="Ngo L."/>
            <person name="Hussain F."/>
            <person name="Le Roux F."/>
            <person name="Mincer T."/>
            <person name="Polz M.F."/>
        </authorList>
    </citation>
    <scope>NUCLEOTIDE SEQUENCE [LARGE SCALE GENOMIC DNA]</scope>
    <source>
        <strain evidence="2 3">ZF-129</strain>
    </source>
</reference>
<feature type="domain" description="ABM" evidence="1">
    <location>
        <begin position="2"/>
        <end position="96"/>
    </location>
</feature>
<dbReference type="GO" id="GO:0004497">
    <property type="term" value="F:monooxygenase activity"/>
    <property type="evidence" value="ECO:0007669"/>
    <property type="project" value="UniProtKB-KW"/>
</dbReference>
<evidence type="ECO:0000259" key="1">
    <source>
        <dbReference type="PROSITE" id="PS51725"/>
    </source>
</evidence>
<dbReference type="Gene3D" id="3.30.70.100">
    <property type="match status" value="1"/>
</dbReference>
<comment type="caution">
    <text evidence="2">The sequence shown here is derived from an EMBL/GenBank/DDBJ whole genome shotgun (WGS) entry which is preliminary data.</text>
</comment>
<accession>A0A1E5BCF5</accession>
<dbReference type="STRING" id="1187848.A1QO_11695"/>
<dbReference type="InterPro" id="IPR007138">
    <property type="entry name" value="ABM_dom"/>
</dbReference>
<name>A0A1E5BCF5_9VIBR</name>
<dbReference type="eggNOG" id="COG2329">
    <property type="taxonomic scope" value="Bacteria"/>
</dbReference>
<gene>
    <name evidence="2" type="ORF">A1QO_11695</name>
</gene>
<organism evidence="2 3">
    <name type="scientific">Vibrio genomosp. F10 str. ZF-129</name>
    <dbReference type="NCBI Taxonomy" id="1187848"/>
    <lineage>
        <taxon>Bacteria</taxon>
        <taxon>Pseudomonadati</taxon>
        <taxon>Pseudomonadota</taxon>
        <taxon>Gammaproteobacteria</taxon>
        <taxon>Vibrionales</taxon>
        <taxon>Vibrionaceae</taxon>
        <taxon>Vibrio</taxon>
    </lineage>
</organism>
<sequence>MITEVAVLDVKPLLVEEFQQAFKKAQAIISAMYGYIDHQLQRCIEDPNRFILIVNWHTLQAHTEGFRESEQYQEWKALLHHFYDPFPTVEHYEPVFSSRWLCVH</sequence>
<evidence type="ECO:0000313" key="3">
    <source>
        <dbReference type="Proteomes" id="UP000094741"/>
    </source>
</evidence>
<dbReference type="PROSITE" id="PS51725">
    <property type="entry name" value="ABM"/>
    <property type="match status" value="1"/>
</dbReference>
<dbReference type="SUPFAM" id="SSF54909">
    <property type="entry name" value="Dimeric alpha+beta barrel"/>
    <property type="match status" value="1"/>
</dbReference>
<dbReference type="AlphaFoldDB" id="A0A1E5BCF5"/>
<dbReference type="Pfam" id="PF03992">
    <property type="entry name" value="ABM"/>
    <property type="match status" value="1"/>
</dbReference>
<protein>
    <submittedName>
        <fullName evidence="2">Antibiotic biosynthesis monooxygenase</fullName>
    </submittedName>
</protein>
<dbReference type="RefSeq" id="WP_017039670.1">
    <property type="nucleotide sequence ID" value="NZ_AJYQ02000117.1"/>
</dbReference>
<keyword evidence="2" id="KW-0560">Oxidoreductase</keyword>
<dbReference type="Proteomes" id="UP000094741">
    <property type="component" value="Unassembled WGS sequence"/>
</dbReference>
<evidence type="ECO:0000313" key="2">
    <source>
        <dbReference type="EMBL" id="OEE32155.1"/>
    </source>
</evidence>
<keyword evidence="2" id="KW-0503">Monooxygenase</keyword>
<dbReference type="OrthoDB" id="9798157at2"/>
<dbReference type="InterPro" id="IPR011008">
    <property type="entry name" value="Dimeric_a/b-barrel"/>
</dbReference>